<evidence type="ECO:0000313" key="3">
    <source>
        <dbReference type="Proteomes" id="UP000298656"/>
    </source>
</evidence>
<accession>A0A4P8ILT0</accession>
<dbReference type="Gene3D" id="1.20.1290.10">
    <property type="entry name" value="AhpD-like"/>
    <property type="match status" value="1"/>
</dbReference>
<evidence type="ECO:0000313" key="2">
    <source>
        <dbReference type="EMBL" id="QCP49882.1"/>
    </source>
</evidence>
<dbReference type="Pfam" id="PF02627">
    <property type="entry name" value="CMD"/>
    <property type="match status" value="1"/>
</dbReference>
<proteinExistence type="predicted"/>
<dbReference type="AlphaFoldDB" id="A0A4P8ILT0"/>
<feature type="domain" description="Carboxymuconolactone decarboxylase-like" evidence="1">
    <location>
        <begin position="21"/>
        <end position="81"/>
    </location>
</feature>
<dbReference type="InterPro" id="IPR029032">
    <property type="entry name" value="AhpD-like"/>
</dbReference>
<sequence length="119" mass="12521">MFDAAWRELAGASEMNIDSLEQAFSSGTASSKEQKLVALGVAISLRGDDCLAGHVRDALEAGATRDELRGAVSVALAIGGGLPWAYERRLNQALEVLDTTGGVPQTMAPAWHEAAAVRR</sequence>
<organism evidence="2 3">
    <name type="scientific">Trinickia violacea</name>
    <dbReference type="NCBI Taxonomy" id="2571746"/>
    <lineage>
        <taxon>Bacteria</taxon>
        <taxon>Pseudomonadati</taxon>
        <taxon>Pseudomonadota</taxon>
        <taxon>Betaproteobacteria</taxon>
        <taxon>Burkholderiales</taxon>
        <taxon>Burkholderiaceae</taxon>
        <taxon>Trinickia</taxon>
    </lineage>
</organism>
<dbReference type="OrthoDB" id="9031223at2"/>
<dbReference type="EMBL" id="CP040077">
    <property type="protein sequence ID" value="QCP49882.1"/>
    <property type="molecule type" value="Genomic_DNA"/>
</dbReference>
<dbReference type="KEGG" id="tvl:FAZ95_12280"/>
<reference evidence="2 3" key="1">
    <citation type="submission" date="2019-05" db="EMBL/GenBank/DDBJ databases">
        <title>Burkholderia sp. DHOD12, isolated from subtropical forest soil.</title>
        <authorList>
            <person name="Gao Z.-H."/>
            <person name="Qiu L.-H."/>
        </authorList>
    </citation>
    <scope>NUCLEOTIDE SEQUENCE [LARGE SCALE GENOMIC DNA]</scope>
    <source>
        <strain evidence="2 3">DHOD12</strain>
    </source>
</reference>
<protein>
    <submittedName>
        <fullName evidence="2">Carboxymuconolactone decarboxylase family protein</fullName>
    </submittedName>
</protein>
<dbReference type="SUPFAM" id="SSF69118">
    <property type="entry name" value="AhpD-like"/>
    <property type="match status" value="1"/>
</dbReference>
<dbReference type="GO" id="GO:0051920">
    <property type="term" value="F:peroxiredoxin activity"/>
    <property type="evidence" value="ECO:0007669"/>
    <property type="project" value="InterPro"/>
</dbReference>
<evidence type="ECO:0000259" key="1">
    <source>
        <dbReference type="Pfam" id="PF02627"/>
    </source>
</evidence>
<gene>
    <name evidence="2" type="ORF">FAZ95_12280</name>
</gene>
<dbReference type="Proteomes" id="UP000298656">
    <property type="component" value="Chromosome 1"/>
</dbReference>
<keyword evidence="3" id="KW-1185">Reference proteome</keyword>
<name>A0A4P8ILT0_9BURK</name>
<dbReference type="InterPro" id="IPR003779">
    <property type="entry name" value="CMD-like"/>
</dbReference>